<keyword evidence="4" id="KW-1185">Reference proteome</keyword>
<dbReference type="Gene3D" id="1.20.900.10">
    <property type="entry name" value="Dbl homology (DH) domain"/>
    <property type="match status" value="1"/>
</dbReference>
<dbReference type="InterPro" id="IPR011993">
    <property type="entry name" value="PH-like_dom_sf"/>
</dbReference>
<proteinExistence type="predicted"/>
<evidence type="ECO:0000259" key="2">
    <source>
        <dbReference type="PROSITE" id="PS50010"/>
    </source>
</evidence>
<dbReference type="OrthoDB" id="5592827at2759"/>
<gene>
    <name evidence="3" type="ORF">THASP1DRAFT_26789</name>
</gene>
<reference evidence="4" key="1">
    <citation type="journal article" date="2018" name="Nat. Microbiol.">
        <title>Leveraging single-cell genomics to expand the fungal tree of life.</title>
        <authorList>
            <person name="Ahrendt S.R."/>
            <person name="Quandt C.A."/>
            <person name="Ciobanu D."/>
            <person name="Clum A."/>
            <person name="Salamov A."/>
            <person name="Andreopoulos B."/>
            <person name="Cheng J.F."/>
            <person name="Woyke T."/>
            <person name="Pelin A."/>
            <person name="Henrissat B."/>
            <person name="Reynolds N.K."/>
            <person name="Benny G.L."/>
            <person name="Smith M.E."/>
            <person name="James T.Y."/>
            <person name="Grigoriev I.V."/>
        </authorList>
    </citation>
    <scope>NUCLEOTIDE SEQUENCE [LARGE SCALE GENOMIC DNA]</scope>
    <source>
        <strain evidence="4">RSA 1356</strain>
    </source>
</reference>
<dbReference type="EMBL" id="KZ993584">
    <property type="protein sequence ID" value="RKP04617.1"/>
    <property type="molecule type" value="Genomic_DNA"/>
</dbReference>
<dbReference type="InterPro" id="IPR000219">
    <property type="entry name" value="DH_dom"/>
</dbReference>
<dbReference type="PROSITE" id="PS50010">
    <property type="entry name" value="DH_2"/>
    <property type="match status" value="1"/>
</dbReference>
<dbReference type="SUPFAM" id="SSF48065">
    <property type="entry name" value="DBL homology domain (DH-domain)"/>
    <property type="match status" value="1"/>
</dbReference>
<accession>A0A4P9XG87</accession>
<dbReference type="Gene3D" id="2.30.29.30">
    <property type="entry name" value="Pleckstrin-homology domain (PH domain)/Phosphotyrosine-binding domain (PTB)"/>
    <property type="match status" value="1"/>
</dbReference>
<evidence type="ECO:0000256" key="1">
    <source>
        <dbReference type="SAM" id="MobiDB-lite"/>
    </source>
</evidence>
<protein>
    <recommendedName>
        <fullName evidence="2">DH domain-containing protein</fullName>
    </recommendedName>
</protein>
<evidence type="ECO:0000313" key="4">
    <source>
        <dbReference type="Proteomes" id="UP000271241"/>
    </source>
</evidence>
<dbReference type="Pfam" id="PF00621">
    <property type="entry name" value="RhoGEF"/>
    <property type="match status" value="1"/>
</dbReference>
<dbReference type="AlphaFoldDB" id="A0A4P9XG87"/>
<dbReference type="InterPro" id="IPR035899">
    <property type="entry name" value="DBL_dom_sf"/>
</dbReference>
<dbReference type="SUPFAM" id="SSF50729">
    <property type="entry name" value="PH domain-like"/>
    <property type="match status" value="1"/>
</dbReference>
<dbReference type="Proteomes" id="UP000271241">
    <property type="component" value="Unassembled WGS sequence"/>
</dbReference>
<feature type="region of interest" description="Disordered" evidence="1">
    <location>
        <begin position="1"/>
        <end position="22"/>
    </location>
</feature>
<sequence length="452" mass="51941">MPAQVQKHVRHSAWSTDNSVDDDGRRTQLHVQLNGLVSSETMYIRTLGLLRDVFWLQIDKDQASSTSSHICRRVHRMLGAFTSIMGSHRRFRNCTSSDVVEPHADAYSDNCAGSTSAESVASSKCSTPTSRRKLSAGSIGLRADDASDDWHKSDWCICGRRSMAERARQVVELLFSNLIPQMEMHTQFLLKIQQLQPLSEHVDEFLPVMLEHVQACTSYEHYLRHHTHALVEFENLLLHDAHLAKAVARCEEETGVNLRALLVKPLERTRHYDNLIQALHVEYLPESMQDSRTLETCAVRSAELSRRLKPMLRHISDLRDLAILQRRIVDLPTPFLHVDQRLLYSTPVQLLRSNRFGWHNGQFWLLADRIIIAREKRDGERYAYETCVPLERCTFCPGSDRRDQYSAVFYAGDSLSLVRIRLDSAHEFAAWRRALEEAIAGTRTCHLDYELQ</sequence>
<evidence type="ECO:0000313" key="3">
    <source>
        <dbReference type="EMBL" id="RKP04617.1"/>
    </source>
</evidence>
<organism evidence="3 4">
    <name type="scientific">Thamnocephalis sphaerospora</name>
    <dbReference type="NCBI Taxonomy" id="78915"/>
    <lineage>
        <taxon>Eukaryota</taxon>
        <taxon>Fungi</taxon>
        <taxon>Fungi incertae sedis</taxon>
        <taxon>Zoopagomycota</taxon>
        <taxon>Zoopagomycotina</taxon>
        <taxon>Zoopagomycetes</taxon>
        <taxon>Zoopagales</taxon>
        <taxon>Sigmoideomycetaceae</taxon>
        <taxon>Thamnocephalis</taxon>
    </lineage>
</organism>
<name>A0A4P9XG87_9FUNG</name>
<dbReference type="GO" id="GO:0005085">
    <property type="term" value="F:guanyl-nucleotide exchange factor activity"/>
    <property type="evidence" value="ECO:0007669"/>
    <property type="project" value="InterPro"/>
</dbReference>
<feature type="domain" description="DH" evidence="2">
    <location>
        <begin position="28"/>
        <end position="311"/>
    </location>
</feature>